<keyword evidence="3" id="KW-1185">Reference proteome</keyword>
<dbReference type="RefSeq" id="WP_273686009.1">
    <property type="nucleotide sequence ID" value="NZ_CP117411.1"/>
</dbReference>
<protein>
    <submittedName>
        <fullName evidence="2">Uncharacterized protein</fullName>
    </submittedName>
</protein>
<dbReference type="Proteomes" id="UP001220395">
    <property type="component" value="Chromosome"/>
</dbReference>
<dbReference type="EMBL" id="CP117411">
    <property type="protein sequence ID" value="WCT72060.1"/>
    <property type="molecule type" value="Genomic_DNA"/>
</dbReference>
<dbReference type="SUPFAM" id="SSF160059">
    <property type="entry name" value="PriA/YqbF domain"/>
    <property type="match status" value="1"/>
</dbReference>
<evidence type="ECO:0000313" key="2">
    <source>
        <dbReference type="EMBL" id="WCT72060.1"/>
    </source>
</evidence>
<feature type="region of interest" description="Disordered" evidence="1">
    <location>
        <begin position="206"/>
        <end position="242"/>
    </location>
</feature>
<sequence>MSGLGLAAAAAAHIIRVTATGGAFRRAGRAFGPEAVELLGEDVTWKQLADLVREPRLIVEAALDGNLFVRLGAGFAKVADALGDVDEHSIAEVTRRFEAGLLEIGDDVADAMRGATSRILGRQEIAAEAAELANRDAPAATGLAMAVSVPAADVASQAGPIGDGDVVARELAAQAAELANRDAPAATKAAIAASAAAGAPEGDAARFAALGDAPTPSEAELAPTLVAESPPPTRRRRASADD</sequence>
<feature type="compositionally biased region" description="Basic residues" evidence="1">
    <location>
        <begin position="233"/>
        <end position="242"/>
    </location>
</feature>
<organism evidence="2 3">
    <name type="scientific">Sphingomonas naphthae</name>
    <dbReference type="NCBI Taxonomy" id="1813468"/>
    <lineage>
        <taxon>Bacteria</taxon>
        <taxon>Pseudomonadati</taxon>
        <taxon>Pseudomonadota</taxon>
        <taxon>Alphaproteobacteria</taxon>
        <taxon>Sphingomonadales</taxon>
        <taxon>Sphingomonadaceae</taxon>
        <taxon>Sphingomonas</taxon>
    </lineage>
</organism>
<proteinExistence type="predicted"/>
<evidence type="ECO:0000313" key="3">
    <source>
        <dbReference type="Proteomes" id="UP001220395"/>
    </source>
</evidence>
<name>A0ABY7TGJ5_9SPHN</name>
<evidence type="ECO:0000256" key="1">
    <source>
        <dbReference type="SAM" id="MobiDB-lite"/>
    </source>
</evidence>
<accession>A0ABY7TGJ5</accession>
<dbReference type="Gene3D" id="3.40.5.80">
    <property type="match status" value="1"/>
</dbReference>
<reference evidence="2 3" key="1">
    <citation type="submission" date="2023-02" db="EMBL/GenBank/DDBJ databases">
        <title>Genome sequence of Sphingomonas naphthae.</title>
        <authorList>
            <person name="Kim S."/>
            <person name="Heo J."/>
            <person name="Kwon S.-W."/>
        </authorList>
    </citation>
    <scope>NUCLEOTIDE SEQUENCE [LARGE SCALE GENOMIC DNA]</scope>
    <source>
        <strain evidence="2 3">KACC 18716</strain>
    </source>
</reference>
<gene>
    <name evidence="2" type="ORF">PQ455_10410</name>
</gene>